<dbReference type="Proteomes" id="UP000825729">
    <property type="component" value="Unassembled WGS sequence"/>
</dbReference>
<feature type="compositionally biased region" description="Basic and acidic residues" evidence="1">
    <location>
        <begin position="7"/>
        <end position="17"/>
    </location>
</feature>
<evidence type="ECO:0000313" key="4">
    <source>
        <dbReference type="Proteomes" id="UP000825729"/>
    </source>
</evidence>
<evidence type="ECO:0000313" key="3">
    <source>
        <dbReference type="EMBL" id="KAG9449030.1"/>
    </source>
</evidence>
<organism evidence="3 4">
    <name type="scientific">Aristolochia fimbriata</name>
    <name type="common">White veined hardy Dutchman's pipe vine</name>
    <dbReference type="NCBI Taxonomy" id="158543"/>
    <lineage>
        <taxon>Eukaryota</taxon>
        <taxon>Viridiplantae</taxon>
        <taxon>Streptophyta</taxon>
        <taxon>Embryophyta</taxon>
        <taxon>Tracheophyta</taxon>
        <taxon>Spermatophyta</taxon>
        <taxon>Magnoliopsida</taxon>
        <taxon>Magnoliidae</taxon>
        <taxon>Piperales</taxon>
        <taxon>Aristolochiaceae</taxon>
        <taxon>Aristolochia</taxon>
    </lineage>
</organism>
<dbReference type="InterPro" id="IPR013087">
    <property type="entry name" value="Znf_C2H2_type"/>
</dbReference>
<comment type="caution">
    <text evidence="3">The sequence shown here is derived from an EMBL/GenBank/DDBJ whole genome shotgun (WGS) entry which is preliminary data.</text>
</comment>
<feature type="compositionally biased region" description="Acidic residues" evidence="1">
    <location>
        <begin position="90"/>
        <end position="100"/>
    </location>
</feature>
<feature type="region of interest" description="Disordered" evidence="1">
    <location>
        <begin position="220"/>
        <end position="265"/>
    </location>
</feature>
<dbReference type="PANTHER" id="PTHR36332">
    <property type="entry name" value="STRESS RESPONSE PROTEIN"/>
    <property type="match status" value="1"/>
</dbReference>
<evidence type="ECO:0000256" key="1">
    <source>
        <dbReference type="SAM" id="MobiDB-lite"/>
    </source>
</evidence>
<evidence type="ECO:0000259" key="2">
    <source>
        <dbReference type="Pfam" id="PF12874"/>
    </source>
</evidence>
<feature type="compositionally biased region" description="Basic residues" evidence="1">
    <location>
        <begin position="255"/>
        <end position="265"/>
    </location>
</feature>
<feature type="domain" description="C2H2-type" evidence="2">
    <location>
        <begin position="150"/>
        <end position="175"/>
    </location>
</feature>
<feature type="compositionally biased region" description="Polar residues" evidence="1">
    <location>
        <begin position="61"/>
        <end position="85"/>
    </location>
</feature>
<reference evidence="3 4" key="1">
    <citation type="submission" date="2021-07" db="EMBL/GenBank/DDBJ databases">
        <title>The Aristolochia fimbriata genome: insights into angiosperm evolution, floral development and chemical biosynthesis.</title>
        <authorList>
            <person name="Jiao Y."/>
        </authorList>
    </citation>
    <scope>NUCLEOTIDE SEQUENCE [LARGE SCALE GENOMIC DNA]</scope>
    <source>
        <strain evidence="3">IBCAS-2021</strain>
        <tissue evidence="3">Leaf</tissue>
    </source>
</reference>
<feature type="region of interest" description="Disordered" evidence="1">
    <location>
        <begin position="1"/>
        <end position="135"/>
    </location>
</feature>
<gene>
    <name evidence="3" type="ORF">H6P81_008995</name>
</gene>
<keyword evidence="4" id="KW-1185">Reference proteome</keyword>
<sequence length="265" mass="29687">MIKRRFYKVDRGDRDNASESSSSSSGSDSLPDEEEVEEVEEEEQNEGEETTSPPNEEDRPSSPTFGSGSGYQSEDSSGNDVNCDSSGLPIEDDESNEEAGPDFGNSRAHGNDRIKTSEKSVPDSLKMSLSPKGANEDKLDDCVLRCKSVFKCRLCPRIICFNENTLKAHLQSKRHARSKKLLDEGRLKLMLNSDGEIEEDQETHAERHARMIALAEELAEPKKPIKWRKRQKNELNNQEKIASFGETGAKQSVKAPRKKQRKAKD</sequence>
<dbReference type="Pfam" id="PF12874">
    <property type="entry name" value="zf-met"/>
    <property type="match status" value="1"/>
</dbReference>
<dbReference type="EMBL" id="JAINDJ010000004">
    <property type="protein sequence ID" value="KAG9449030.1"/>
    <property type="molecule type" value="Genomic_DNA"/>
</dbReference>
<feature type="compositionally biased region" description="Acidic residues" evidence="1">
    <location>
        <begin position="30"/>
        <end position="49"/>
    </location>
</feature>
<proteinExistence type="predicted"/>
<protein>
    <recommendedName>
        <fullName evidence="2">C2H2-type domain-containing protein</fullName>
    </recommendedName>
</protein>
<feature type="compositionally biased region" description="Basic and acidic residues" evidence="1">
    <location>
        <begin position="109"/>
        <end position="121"/>
    </location>
</feature>
<dbReference type="PANTHER" id="PTHR36332:SF1">
    <property type="entry name" value="STRESS RESPONSE PROTEIN"/>
    <property type="match status" value="1"/>
</dbReference>
<name>A0AAV7EJK2_ARIFI</name>
<accession>A0AAV7EJK2</accession>
<feature type="compositionally biased region" description="Low complexity" evidence="1">
    <location>
        <begin position="18"/>
        <end position="29"/>
    </location>
</feature>
<dbReference type="AlphaFoldDB" id="A0AAV7EJK2"/>